<dbReference type="KEGG" id="gfe:Gferi_26800"/>
<protein>
    <submittedName>
        <fullName evidence="2">Glucose-1-phosphate cytidylyltransferase</fullName>
    </submittedName>
</protein>
<gene>
    <name evidence="2" type="ORF">Gferi_26800</name>
</gene>
<dbReference type="Gene3D" id="3.90.550.10">
    <property type="entry name" value="Spore Coat Polysaccharide Biosynthesis Protein SpsA, Chain A"/>
    <property type="match status" value="1"/>
</dbReference>
<dbReference type="EMBL" id="CP017269">
    <property type="protein sequence ID" value="AOT72849.1"/>
    <property type="molecule type" value="Genomic_DNA"/>
</dbReference>
<dbReference type="RefSeq" id="WP_069981158.1">
    <property type="nucleotide sequence ID" value="NZ_CP017269.1"/>
</dbReference>
<feature type="domain" description="Nucleotidyl transferase" evidence="1">
    <location>
        <begin position="2"/>
        <end position="245"/>
    </location>
</feature>
<keyword evidence="3" id="KW-1185">Reference proteome</keyword>
<dbReference type="PANTHER" id="PTHR47183:SF2">
    <property type="entry name" value="GLUCOSE-1-PHOSPHATE CYTIDYLYLTRANSFERASE-RELATED"/>
    <property type="match status" value="1"/>
</dbReference>
<proteinExistence type="predicted"/>
<keyword evidence="2" id="KW-0548">Nucleotidyltransferase</keyword>
<evidence type="ECO:0000313" key="3">
    <source>
        <dbReference type="Proteomes" id="UP000095743"/>
    </source>
</evidence>
<dbReference type="InterPro" id="IPR005835">
    <property type="entry name" value="NTP_transferase_dom"/>
</dbReference>
<evidence type="ECO:0000259" key="1">
    <source>
        <dbReference type="Pfam" id="PF00483"/>
    </source>
</evidence>
<dbReference type="STRING" id="1424294.Gferi_26800"/>
<name>A0A1D8GPH0_9FIRM</name>
<dbReference type="SUPFAM" id="SSF53448">
    <property type="entry name" value="Nucleotide-diphospho-sugar transferases"/>
    <property type="match status" value="1"/>
</dbReference>
<dbReference type="OrthoDB" id="9801899at2"/>
<dbReference type="Pfam" id="PF00483">
    <property type="entry name" value="NTP_transferase"/>
    <property type="match status" value="1"/>
</dbReference>
<sequence length="256" mass="29669">MKVVILCGGKGTRMRDAAENLPKPLVRIGEKPILWHIMKIYQHYGFNDFVLLLGYKGEKIKEYFMDYSWKNHDFILDMDSGADDIQLLQKVENWKITFIDTGLNTMTGARIKRAQQYIGDAPFMLTYGDGLADIDLHALLTFHKEKGKIGTVTGISKKSQYGTLTIQEDVAQSFQEKEQTEGVINGGFFVFNPGVFHYLREEDHCILEQEPMRNLVADRELAVYQHRGLWIAMDTYKDLQEANQIWHQQNNSWKVW</sequence>
<evidence type="ECO:0000313" key="2">
    <source>
        <dbReference type="EMBL" id="AOT72849.1"/>
    </source>
</evidence>
<accession>A0A1D8GPH0</accession>
<organism evidence="2 3">
    <name type="scientific">Geosporobacter ferrireducens</name>
    <dbReference type="NCBI Taxonomy" id="1424294"/>
    <lineage>
        <taxon>Bacteria</taxon>
        <taxon>Bacillati</taxon>
        <taxon>Bacillota</taxon>
        <taxon>Clostridia</taxon>
        <taxon>Peptostreptococcales</taxon>
        <taxon>Thermotaleaceae</taxon>
        <taxon>Geosporobacter</taxon>
    </lineage>
</organism>
<keyword evidence="2" id="KW-0808">Transferase</keyword>
<dbReference type="GO" id="GO:0047343">
    <property type="term" value="F:glucose-1-phosphate cytidylyltransferase activity"/>
    <property type="evidence" value="ECO:0007669"/>
    <property type="project" value="InterPro"/>
</dbReference>
<dbReference type="InterPro" id="IPR013446">
    <property type="entry name" value="G1P_cyt_trans-like"/>
</dbReference>
<dbReference type="Proteomes" id="UP000095743">
    <property type="component" value="Chromosome"/>
</dbReference>
<dbReference type="InterPro" id="IPR029044">
    <property type="entry name" value="Nucleotide-diphossugar_trans"/>
</dbReference>
<dbReference type="PANTHER" id="PTHR47183">
    <property type="entry name" value="GLUCOSE-1-PHOSPHATE CYTIDYLYLTRANSFERASE-RELATED"/>
    <property type="match status" value="1"/>
</dbReference>
<dbReference type="AlphaFoldDB" id="A0A1D8GPH0"/>
<reference evidence="2 3" key="1">
    <citation type="submission" date="2016-09" db="EMBL/GenBank/DDBJ databases">
        <title>Genomic analysis reveals versatility of anaerobic energy metabolism of Geosporobacter ferrireducens IRF9 of phylum Firmicutes.</title>
        <authorList>
            <person name="Kim S.-J."/>
        </authorList>
    </citation>
    <scope>NUCLEOTIDE SEQUENCE [LARGE SCALE GENOMIC DNA]</scope>
    <source>
        <strain evidence="2 3">IRF9</strain>
    </source>
</reference>
<dbReference type="CDD" id="cd02524">
    <property type="entry name" value="G1P_cytidylyltransferase"/>
    <property type="match status" value="1"/>
</dbReference>